<dbReference type="AlphaFoldDB" id="A0A5K1EMS9"/>
<dbReference type="PANTHER" id="PTHR33227:SF54">
    <property type="entry name" value="PROTEIN STIG1"/>
    <property type="match status" value="1"/>
</dbReference>
<protein>
    <recommendedName>
        <fullName evidence="5">Stigma-specific STIG1-like protein 1</fullName>
    </recommendedName>
</protein>
<dbReference type="PANTHER" id="PTHR33227">
    <property type="entry name" value="STIGMA-SPECIFIC STIG1-LIKE PROTEIN 3"/>
    <property type="match status" value="1"/>
</dbReference>
<dbReference type="EMBL" id="LR721785">
    <property type="protein sequence ID" value="VVW53881.1"/>
    <property type="molecule type" value="Genomic_DNA"/>
</dbReference>
<dbReference type="OrthoDB" id="5421723at2759"/>
<dbReference type="Gramene" id="NC7G0176160.1">
    <property type="protein sequence ID" value="NC7G0176160.1:cds"/>
    <property type="gene ID" value="NC7G0176160"/>
</dbReference>
<evidence type="ECO:0008006" key="5">
    <source>
        <dbReference type="Google" id="ProtNLM"/>
    </source>
</evidence>
<dbReference type="InterPro" id="IPR006969">
    <property type="entry name" value="Stig-like"/>
</dbReference>
<dbReference type="OMA" id="HLEACCH"/>
<feature type="chain" id="PRO_5023845587" description="Stigma-specific STIG1-like protein 1" evidence="3">
    <location>
        <begin position="20"/>
        <end position="131"/>
    </location>
</feature>
<comment type="similarity">
    <text evidence="1">Belongs to the STIG1 family.</text>
</comment>
<name>A0A5K1EMS9_9MAGN</name>
<evidence type="ECO:0000256" key="3">
    <source>
        <dbReference type="SAM" id="SignalP"/>
    </source>
</evidence>
<gene>
    <name evidence="4" type="ORF">NYM_LOCUS23084</name>
</gene>
<reference evidence="4" key="1">
    <citation type="submission" date="2019-09" db="EMBL/GenBank/DDBJ databases">
        <authorList>
            <person name="Zhang L."/>
        </authorList>
    </citation>
    <scope>NUCLEOTIDE SEQUENCE</scope>
</reference>
<sequence length="131" mass="14111">MRPSVLALMICLAIGTLTAAHTTRELSTHTLDARPSEFLARSVGEAWSCNSWPGTCRLLRGSAGPDCCHGACVSMQRDARHCGVCGKKCRHLEACCHGKCVNLMFDAHHCGSCNKKCKSGARCSYGMCDYA</sequence>
<evidence type="ECO:0000313" key="4">
    <source>
        <dbReference type="EMBL" id="VVW53881.1"/>
    </source>
</evidence>
<keyword evidence="2 3" id="KW-0732">Signal</keyword>
<evidence type="ECO:0000256" key="1">
    <source>
        <dbReference type="ARBA" id="ARBA00006010"/>
    </source>
</evidence>
<dbReference type="Pfam" id="PF04885">
    <property type="entry name" value="Stig1"/>
    <property type="match status" value="1"/>
</dbReference>
<organism evidence="4">
    <name type="scientific">Nymphaea colorata</name>
    <name type="common">pocket water lily</name>
    <dbReference type="NCBI Taxonomy" id="210225"/>
    <lineage>
        <taxon>Eukaryota</taxon>
        <taxon>Viridiplantae</taxon>
        <taxon>Streptophyta</taxon>
        <taxon>Embryophyta</taxon>
        <taxon>Tracheophyta</taxon>
        <taxon>Spermatophyta</taxon>
        <taxon>Magnoliopsida</taxon>
        <taxon>Nymphaeales</taxon>
        <taxon>Nymphaeaceae</taxon>
        <taxon>Nymphaea</taxon>
    </lineage>
</organism>
<accession>A0A5K1EMS9</accession>
<feature type="signal peptide" evidence="3">
    <location>
        <begin position="1"/>
        <end position="19"/>
    </location>
</feature>
<proteinExistence type="inferred from homology"/>
<evidence type="ECO:0000256" key="2">
    <source>
        <dbReference type="ARBA" id="ARBA00022729"/>
    </source>
</evidence>